<dbReference type="RefSeq" id="WP_004694798.1">
    <property type="nucleotide sequence ID" value="NZ_CALLTU010000007.1"/>
</dbReference>
<evidence type="ECO:0000313" key="2">
    <source>
        <dbReference type="Proteomes" id="UP001228955"/>
    </source>
</evidence>
<sequence>MKQKINTFYILNLLSIVDGEILESVHVDISKYIYLDISTAEGQNVIINDLLKPQLLHFSLENQEKIRISMLYCIENYDERKLESILNFYSGSVFLTPNDNITYKQVFEIFYIGVFLKNINNEELNNFIFFEDDNLECWNLFNK</sequence>
<dbReference type="Proteomes" id="UP001228955">
    <property type="component" value="Chromosome"/>
</dbReference>
<protein>
    <submittedName>
        <fullName evidence="1">Uncharacterized protein</fullName>
    </submittedName>
</protein>
<gene>
    <name evidence="1" type="ORF">RDV51_08670</name>
</gene>
<accession>A0AB38YNS8</accession>
<name>A0AB38YNS8_VEIPA</name>
<evidence type="ECO:0000313" key="1">
    <source>
        <dbReference type="EMBL" id="WMS19498.1"/>
    </source>
</evidence>
<reference evidence="1" key="1">
    <citation type="submission" date="2023-08" db="EMBL/GenBank/DDBJ databases">
        <title>Veillonella_parvula_DSM 2007_complete_genome_hifiasm_Zymo_Research_D6332.</title>
        <authorList>
            <person name="Damerum A."/>
        </authorList>
    </citation>
    <scope>NUCLEOTIDE SEQUENCE</scope>
    <source>
        <strain evidence="1">DSM 2007</strain>
    </source>
</reference>
<organism evidence="1 2">
    <name type="scientific">Veillonella parvula</name>
    <name type="common">Staphylococcus parvulus</name>
    <dbReference type="NCBI Taxonomy" id="29466"/>
    <lineage>
        <taxon>Bacteria</taxon>
        <taxon>Bacillati</taxon>
        <taxon>Bacillota</taxon>
        <taxon>Negativicutes</taxon>
        <taxon>Veillonellales</taxon>
        <taxon>Veillonellaceae</taxon>
        <taxon>Veillonella</taxon>
    </lineage>
</organism>
<dbReference type="AlphaFoldDB" id="A0AB38YNS8"/>
<dbReference type="EMBL" id="CP133463">
    <property type="protein sequence ID" value="WMS19498.1"/>
    <property type="molecule type" value="Genomic_DNA"/>
</dbReference>
<proteinExistence type="predicted"/>